<dbReference type="InterPro" id="IPR013324">
    <property type="entry name" value="RNA_pol_sigma_r3/r4-like"/>
</dbReference>
<name>A0A069QKG3_HOYLO</name>
<dbReference type="InterPro" id="IPR013325">
    <property type="entry name" value="RNA_pol_sigma_r2"/>
</dbReference>
<dbReference type="GO" id="GO:0016987">
    <property type="term" value="F:sigma factor activity"/>
    <property type="evidence" value="ECO:0007669"/>
    <property type="project" value="UniProtKB-KW"/>
</dbReference>
<dbReference type="PANTHER" id="PTHR43133:SF46">
    <property type="entry name" value="RNA POLYMERASE SIGMA-70 FACTOR ECF SUBFAMILY"/>
    <property type="match status" value="1"/>
</dbReference>
<accession>A0A069QKG3</accession>
<dbReference type="Gene3D" id="1.10.1740.10">
    <property type="match status" value="1"/>
</dbReference>
<evidence type="ECO:0000256" key="4">
    <source>
        <dbReference type="ARBA" id="ARBA00023163"/>
    </source>
</evidence>
<dbReference type="InterPro" id="IPR013249">
    <property type="entry name" value="RNA_pol_sigma70_r4_t2"/>
</dbReference>
<dbReference type="Proteomes" id="UP000027442">
    <property type="component" value="Unassembled WGS sequence"/>
</dbReference>
<dbReference type="PANTHER" id="PTHR43133">
    <property type="entry name" value="RNA POLYMERASE ECF-TYPE SIGMA FACTO"/>
    <property type="match status" value="1"/>
</dbReference>
<dbReference type="AlphaFoldDB" id="A0A069QKG3"/>
<evidence type="ECO:0000259" key="5">
    <source>
        <dbReference type="Pfam" id="PF04542"/>
    </source>
</evidence>
<dbReference type="InterPro" id="IPR036388">
    <property type="entry name" value="WH-like_DNA-bd_sf"/>
</dbReference>
<dbReference type="Gene3D" id="1.10.10.10">
    <property type="entry name" value="Winged helix-like DNA-binding domain superfamily/Winged helix DNA-binding domain"/>
    <property type="match status" value="1"/>
</dbReference>
<dbReference type="HOGENOM" id="CLU_047691_3_2_10"/>
<dbReference type="NCBIfam" id="TIGR02937">
    <property type="entry name" value="sigma70-ECF"/>
    <property type="match status" value="1"/>
</dbReference>
<dbReference type="PATRIC" id="fig|1122985.7.peg.1432"/>
<dbReference type="SUPFAM" id="SSF88946">
    <property type="entry name" value="Sigma2 domain of RNA polymerase sigma factors"/>
    <property type="match status" value="1"/>
</dbReference>
<reference evidence="7 8" key="1">
    <citation type="submission" date="2013-08" db="EMBL/GenBank/DDBJ databases">
        <authorList>
            <person name="Weinstock G."/>
            <person name="Sodergren E."/>
            <person name="Wylie T."/>
            <person name="Fulton L."/>
            <person name="Fulton R."/>
            <person name="Fronick C."/>
            <person name="O'Laughlin M."/>
            <person name="Godfrey J."/>
            <person name="Miner T."/>
            <person name="Herter B."/>
            <person name="Appelbaum E."/>
            <person name="Cordes M."/>
            <person name="Lek S."/>
            <person name="Wollam A."/>
            <person name="Pepin K.H."/>
            <person name="Palsikar V.B."/>
            <person name="Mitreva M."/>
            <person name="Wilson R.K."/>
        </authorList>
    </citation>
    <scope>NUCLEOTIDE SEQUENCE [LARGE SCALE GENOMIC DNA]</scope>
    <source>
        <strain evidence="7 8">ATCC 15930</strain>
    </source>
</reference>
<evidence type="ECO:0000313" key="7">
    <source>
        <dbReference type="EMBL" id="KDR52534.1"/>
    </source>
</evidence>
<feature type="domain" description="RNA polymerase sigma-70 region 2" evidence="5">
    <location>
        <begin position="28"/>
        <end position="95"/>
    </location>
</feature>
<dbReference type="InterPro" id="IPR014284">
    <property type="entry name" value="RNA_pol_sigma-70_dom"/>
</dbReference>
<keyword evidence="4" id="KW-0804">Transcription</keyword>
<sequence>MRFFIGDKEEKLVNRLHGGDKTAMQDFYTLYADYITSVGARYIDNDDDLKDVLQDCMVKMLTSIGQFDYRGPGSLQAWATRIMVNQSLSFLKRKRAEAIVSLDVELPDEPEVDDPPIDDIPPDVIHQMVRELPTGYRTVFNLYVFEDKSHQEIAQLLGIKRDSSASQLHRAKNMLAKKIEQYNKTNTTR</sequence>
<keyword evidence="2" id="KW-0805">Transcription regulation</keyword>
<keyword evidence="3" id="KW-0731">Sigma factor</keyword>
<dbReference type="SUPFAM" id="SSF88659">
    <property type="entry name" value="Sigma3 and sigma4 domains of RNA polymerase sigma factors"/>
    <property type="match status" value="1"/>
</dbReference>
<evidence type="ECO:0000256" key="2">
    <source>
        <dbReference type="ARBA" id="ARBA00023015"/>
    </source>
</evidence>
<comment type="caution">
    <text evidence="7">The sequence shown here is derived from an EMBL/GenBank/DDBJ whole genome shotgun (WGS) entry which is preliminary data.</text>
</comment>
<dbReference type="GO" id="GO:0003677">
    <property type="term" value="F:DNA binding"/>
    <property type="evidence" value="ECO:0007669"/>
    <property type="project" value="InterPro"/>
</dbReference>
<dbReference type="Pfam" id="PF04542">
    <property type="entry name" value="Sigma70_r2"/>
    <property type="match status" value="1"/>
</dbReference>
<comment type="similarity">
    <text evidence="1">Belongs to the sigma-70 factor family. ECF subfamily.</text>
</comment>
<evidence type="ECO:0000256" key="3">
    <source>
        <dbReference type="ARBA" id="ARBA00023082"/>
    </source>
</evidence>
<gene>
    <name evidence="7" type="ORF">HMPREF1991_01376</name>
</gene>
<dbReference type="CDD" id="cd06171">
    <property type="entry name" value="Sigma70_r4"/>
    <property type="match status" value="1"/>
</dbReference>
<dbReference type="Pfam" id="PF08281">
    <property type="entry name" value="Sigma70_r4_2"/>
    <property type="match status" value="1"/>
</dbReference>
<dbReference type="GO" id="GO:0006352">
    <property type="term" value="P:DNA-templated transcription initiation"/>
    <property type="evidence" value="ECO:0007669"/>
    <property type="project" value="InterPro"/>
</dbReference>
<dbReference type="InterPro" id="IPR007627">
    <property type="entry name" value="RNA_pol_sigma70_r2"/>
</dbReference>
<dbReference type="eggNOG" id="COG1595">
    <property type="taxonomic scope" value="Bacteria"/>
</dbReference>
<feature type="domain" description="RNA polymerase sigma factor 70 region 4 type 2" evidence="6">
    <location>
        <begin position="125"/>
        <end position="174"/>
    </location>
</feature>
<dbReference type="RefSeq" id="WP_018967933.1">
    <property type="nucleotide sequence ID" value="NZ_KB899218.1"/>
</dbReference>
<evidence type="ECO:0000313" key="8">
    <source>
        <dbReference type="Proteomes" id="UP000027442"/>
    </source>
</evidence>
<dbReference type="InterPro" id="IPR039425">
    <property type="entry name" value="RNA_pol_sigma-70-like"/>
</dbReference>
<keyword evidence="8" id="KW-1185">Reference proteome</keyword>
<organism evidence="7 8">
    <name type="scientific">Hoylesella loescheii DSM 19665 = JCM 12249 = ATCC 15930</name>
    <dbReference type="NCBI Taxonomy" id="1122985"/>
    <lineage>
        <taxon>Bacteria</taxon>
        <taxon>Pseudomonadati</taxon>
        <taxon>Bacteroidota</taxon>
        <taxon>Bacteroidia</taxon>
        <taxon>Bacteroidales</taxon>
        <taxon>Prevotellaceae</taxon>
        <taxon>Hoylesella</taxon>
    </lineage>
</organism>
<dbReference type="EMBL" id="JNGW01000060">
    <property type="protein sequence ID" value="KDR52534.1"/>
    <property type="molecule type" value="Genomic_DNA"/>
</dbReference>
<evidence type="ECO:0000259" key="6">
    <source>
        <dbReference type="Pfam" id="PF08281"/>
    </source>
</evidence>
<protein>
    <submittedName>
        <fullName evidence="7">Sigma-70 region 2</fullName>
    </submittedName>
</protein>
<proteinExistence type="inferred from homology"/>
<evidence type="ECO:0000256" key="1">
    <source>
        <dbReference type="ARBA" id="ARBA00010641"/>
    </source>
</evidence>